<dbReference type="InterPro" id="IPR000835">
    <property type="entry name" value="HTH_MarR-typ"/>
</dbReference>
<reference evidence="3 4" key="1">
    <citation type="submission" date="2020-12" db="EMBL/GenBank/DDBJ databases">
        <title>Complete genome sequence of Burkholderia anthina BJQ0011.</title>
        <authorList>
            <person name="Xu Y."/>
        </authorList>
    </citation>
    <scope>NUCLEOTIDE SEQUENCE [LARGE SCALE GENOMIC DNA]</scope>
    <source>
        <strain evidence="3 4">BJQ0011</strain>
    </source>
</reference>
<sequence>MSSAPTKPANPKNAATSATAGAVKNAAKSAARATGDKPKTRVQQRLTYVIGGLDRLLRRHMTDALAPLGITLAQYTALSVLEARGASSNAQLAERSWITPQSANEVMSVMAARGFVTREADPSHGRIILLTLTDEGAAMLRECEAVLRPVETRMLGDISADDAAHVQRALELFSRNLRG</sequence>
<dbReference type="Pfam" id="PF12802">
    <property type="entry name" value="MarR_2"/>
    <property type="match status" value="1"/>
</dbReference>
<dbReference type="InterPro" id="IPR039422">
    <property type="entry name" value="MarR/SlyA-like"/>
</dbReference>
<name>A0A7T7AKI4_9BURK</name>
<dbReference type="PANTHER" id="PTHR33164:SF43">
    <property type="entry name" value="HTH-TYPE TRANSCRIPTIONAL REPRESSOR YETL"/>
    <property type="match status" value="1"/>
</dbReference>
<accession>A0A7T7AKI4</accession>
<feature type="compositionally biased region" description="Low complexity" evidence="1">
    <location>
        <begin position="1"/>
        <end position="33"/>
    </location>
</feature>
<dbReference type="SUPFAM" id="SSF46785">
    <property type="entry name" value="Winged helix' DNA-binding domain"/>
    <property type="match status" value="1"/>
</dbReference>
<dbReference type="EMBL" id="CP066770">
    <property type="protein sequence ID" value="QQK05792.1"/>
    <property type="molecule type" value="Genomic_DNA"/>
</dbReference>
<evidence type="ECO:0000259" key="2">
    <source>
        <dbReference type="PROSITE" id="PS50995"/>
    </source>
</evidence>
<dbReference type="Gene3D" id="1.10.10.10">
    <property type="entry name" value="Winged helix-like DNA-binding domain superfamily/Winged helix DNA-binding domain"/>
    <property type="match status" value="1"/>
</dbReference>
<evidence type="ECO:0000313" key="3">
    <source>
        <dbReference type="EMBL" id="QQK05792.1"/>
    </source>
</evidence>
<evidence type="ECO:0000313" key="4">
    <source>
        <dbReference type="Proteomes" id="UP000596205"/>
    </source>
</evidence>
<dbReference type="KEGG" id="bann:JFN94_17990"/>
<dbReference type="SMART" id="SM00347">
    <property type="entry name" value="HTH_MARR"/>
    <property type="match status" value="1"/>
</dbReference>
<evidence type="ECO:0000256" key="1">
    <source>
        <dbReference type="SAM" id="MobiDB-lite"/>
    </source>
</evidence>
<organism evidence="3 4">
    <name type="scientific">Burkholderia anthina</name>
    <dbReference type="NCBI Taxonomy" id="179879"/>
    <lineage>
        <taxon>Bacteria</taxon>
        <taxon>Pseudomonadati</taxon>
        <taxon>Pseudomonadota</taxon>
        <taxon>Betaproteobacteria</taxon>
        <taxon>Burkholderiales</taxon>
        <taxon>Burkholderiaceae</taxon>
        <taxon>Burkholderia</taxon>
        <taxon>Burkholderia cepacia complex</taxon>
    </lineage>
</organism>
<gene>
    <name evidence="3" type="ORF">JFN94_17990</name>
</gene>
<dbReference type="RefSeq" id="WP_175760796.1">
    <property type="nucleotide sequence ID" value="NZ_CADEPR010000004.1"/>
</dbReference>
<dbReference type="InterPro" id="IPR036390">
    <property type="entry name" value="WH_DNA-bd_sf"/>
</dbReference>
<feature type="domain" description="HTH marR-type" evidence="2">
    <location>
        <begin position="43"/>
        <end position="178"/>
    </location>
</feature>
<dbReference type="AlphaFoldDB" id="A0A7T7AKI4"/>
<dbReference type="GO" id="GO:0003700">
    <property type="term" value="F:DNA-binding transcription factor activity"/>
    <property type="evidence" value="ECO:0007669"/>
    <property type="project" value="InterPro"/>
</dbReference>
<dbReference type="PROSITE" id="PS50995">
    <property type="entry name" value="HTH_MARR_2"/>
    <property type="match status" value="1"/>
</dbReference>
<dbReference type="GO" id="GO:0006950">
    <property type="term" value="P:response to stress"/>
    <property type="evidence" value="ECO:0007669"/>
    <property type="project" value="TreeGrafter"/>
</dbReference>
<dbReference type="InterPro" id="IPR036388">
    <property type="entry name" value="WH-like_DNA-bd_sf"/>
</dbReference>
<protein>
    <submittedName>
        <fullName evidence="3">Winged helix-turn-helix transcriptional regulator</fullName>
    </submittedName>
</protein>
<dbReference type="Proteomes" id="UP000596205">
    <property type="component" value="Chromosome 2"/>
</dbReference>
<dbReference type="PANTHER" id="PTHR33164">
    <property type="entry name" value="TRANSCRIPTIONAL REGULATOR, MARR FAMILY"/>
    <property type="match status" value="1"/>
</dbReference>
<feature type="region of interest" description="Disordered" evidence="1">
    <location>
        <begin position="1"/>
        <end position="39"/>
    </location>
</feature>
<proteinExistence type="predicted"/>